<evidence type="ECO:0000256" key="1">
    <source>
        <dbReference type="SAM" id="Phobius"/>
    </source>
</evidence>
<feature type="transmembrane region" description="Helical" evidence="1">
    <location>
        <begin position="21"/>
        <end position="47"/>
    </location>
</feature>
<evidence type="ECO:0000313" key="2">
    <source>
        <dbReference type="EMBL" id="HAT3807544.1"/>
    </source>
</evidence>
<dbReference type="RefSeq" id="WP_214180311.1">
    <property type="nucleotide sequence ID" value="NZ_CP150716.1"/>
</dbReference>
<sequence length="141" mass="15495">MEDMTSTFYFRIDKLCIFMQLLLGSAVIGNIMNTTLIGLTIAIIAAYQFSCNPAKIANSAKQQALSYSGLIHDINNHDDVSIRENMKSLEPKDSPILLSIRKASYIQSAVATGNMNTADAKLKKLNLFNRMIISLAGGIQH</sequence>
<keyword evidence="1" id="KW-0472">Membrane</keyword>
<protein>
    <submittedName>
        <fullName evidence="2">Uncharacterized protein</fullName>
    </submittedName>
</protein>
<accession>A0AAN5MC60</accession>
<comment type="caution">
    <text evidence="2">The sequence shown here is derived from an EMBL/GenBank/DDBJ whole genome shotgun (WGS) entry which is preliminary data.</text>
</comment>
<reference evidence="2" key="2">
    <citation type="submission" date="2020-10" db="EMBL/GenBank/DDBJ databases">
        <authorList>
            <consortium name="NCBI Pathogen Detection Project"/>
        </authorList>
    </citation>
    <scope>NUCLEOTIDE SEQUENCE</scope>
    <source>
        <strain evidence="2">Morganella morganii ARLG-3209</strain>
    </source>
</reference>
<organism evidence="2 3">
    <name type="scientific">Morganella morganii</name>
    <name type="common">Proteus morganii</name>
    <dbReference type="NCBI Taxonomy" id="582"/>
    <lineage>
        <taxon>Bacteria</taxon>
        <taxon>Pseudomonadati</taxon>
        <taxon>Pseudomonadota</taxon>
        <taxon>Gammaproteobacteria</taxon>
        <taxon>Enterobacterales</taxon>
        <taxon>Morganellaceae</taxon>
        <taxon>Morganella</taxon>
    </lineage>
</organism>
<dbReference type="AlphaFoldDB" id="A0AAN5MC60"/>
<gene>
    <name evidence="2" type="ORF">I8608_000334</name>
</gene>
<keyword evidence="1" id="KW-1133">Transmembrane helix</keyword>
<reference evidence="2" key="1">
    <citation type="journal article" date="2018" name="Genome Biol.">
        <title>SKESA: strategic k-mer extension for scrupulous assemblies.</title>
        <authorList>
            <person name="Souvorov A."/>
            <person name="Agarwala R."/>
            <person name="Lipman D.J."/>
        </authorList>
    </citation>
    <scope>NUCLEOTIDE SEQUENCE</scope>
    <source>
        <strain evidence="2">Morganella morganii ARLG-3209</strain>
    </source>
</reference>
<dbReference type="Proteomes" id="UP000865968">
    <property type="component" value="Unassembled WGS sequence"/>
</dbReference>
<proteinExistence type="predicted"/>
<dbReference type="EMBL" id="DACSWI010000001">
    <property type="protein sequence ID" value="HAT3807544.1"/>
    <property type="molecule type" value="Genomic_DNA"/>
</dbReference>
<evidence type="ECO:0000313" key="3">
    <source>
        <dbReference type="Proteomes" id="UP000865968"/>
    </source>
</evidence>
<name>A0AAN5MC60_MORMO</name>
<keyword evidence="1" id="KW-0812">Transmembrane</keyword>